<sequence>MICFLVRPKLGFLFTFLLRFLHRSFAGPMGCFLSCFRAQDDDHLPTSHLVPDSSRSKSGAKFLDTYVSVAGNPAEIWKASGKSKVSPCSKDFESSSFRSRIPKTSIEKFQLEDQPSKHATPMKFNEERGNGKDTLEHTPSSSISIAQDTQCDLLCSMDGRSRTVNLHTAYRTCANETENNSVSASPRSPATDIKRGNKSVRFECENDSTSYAYKQSPYPTPLKLSDEMQTPGTVYPATLEDLQIGKPRVRSQIVYSNYNMGENGSQSKIFEEENLHPEQDSGEMSNSFEQPQNDTPTPKDGLKDISNENGSKVEGSVSYWLKPTSVIMEKKNGRMETANSQIPHMCKTPAERPIIGIVATLPNEDEDPQIPSPKWWDGNGIPNSTKKYKEDQKVNWHATPFEERLEKALSEKSSVISQSQSLADLSHIPFGQLFGEPSGEREYGEGEEACYSDWWDDISSRPSWKKVLELYKYPI</sequence>
<feature type="compositionally biased region" description="Basic and acidic residues" evidence="1">
    <location>
        <begin position="107"/>
        <end position="116"/>
    </location>
</feature>
<feature type="signal peptide" evidence="2">
    <location>
        <begin position="1"/>
        <end position="26"/>
    </location>
</feature>
<feature type="region of interest" description="Disordered" evidence="1">
    <location>
        <begin position="177"/>
        <end position="196"/>
    </location>
</feature>
<dbReference type="GO" id="GO:0007142">
    <property type="term" value="P:male meiosis II"/>
    <property type="evidence" value="ECO:0007669"/>
    <property type="project" value="InterPro"/>
</dbReference>
<feature type="region of interest" description="Disordered" evidence="1">
    <location>
        <begin position="107"/>
        <end position="143"/>
    </location>
</feature>
<feature type="compositionally biased region" description="Basic and acidic residues" evidence="1">
    <location>
        <begin position="124"/>
        <end position="136"/>
    </location>
</feature>
<feature type="compositionally biased region" description="Polar residues" evidence="1">
    <location>
        <begin position="177"/>
        <end position="188"/>
    </location>
</feature>
<name>A0A834T3L4_9FABA</name>
<dbReference type="EMBL" id="JAAIUW010000009">
    <property type="protein sequence ID" value="KAF7815693.1"/>
    <property type="molecule type" value="Genomic_DNA"/>
</dbReference>
<feature type="region of interest" description="Disordered" evidence="1">
    <location>
        <begin position="275"/>
        <end position="310"/>
    </location>
</feature>
<dbReference type="AlphaFoldDB" id="A0A834T3L4"/>
<proteinExistence type="predicted"/>
<evidence type="ECO:0000256" key="1">
    <source>
        <dbReference type="SAM" id="MobiDB-lite"/>
    </source>
</evidence>
<evidence type="ECO:0000313" key="3">
    <source>
        <dbReference type="EMBL" id="KAF7815693.1"/>
    </source>
</evidence>
<gene>
    <name evidence="3" type="ORF">G2W53_029662</name>
</gene>
<evidence type="ECO:0000313" key="4">
    <source>
        <dbReference type="Proteomes" id="UP000634136"/>
    </source>
</evidence>
<organism evidence="3 4">
    <name type="scientific">Senna tora</name>
    <dbReference type="NCBI Taxonomy" id="362788"/>
    <lineage>
        <taxon>Eukaryota</taxon>
        <taxon>Viridiplantae</taxon>
        <taxon>Streptophyta</taxon>
        <taxon>Embryophyta</taxon>
        <taxon>Tracheophyta</taxon>
        <taxon>Spermatophyta</taxon>
        <taxon>Magnoliopsida</taxon>
        <taxon>eudicotyledons</taxon>
        <taxon>Gunneridae</taxon>
        <taxon>Pentapetalae</taxon>
        <taxon>rosids</taxon>
        <taxon>fabids</taxon>
        <taxon>Fabales</taxon>
        <taxon>Fabaceae</taxon>
        <taxon>Caesalpinioideae</taxon>
        <taxon>Cassia clade</taxon>
        <taxon>Senna</taxon>
    </lineage>
</organism>
<keyword evidence="4" id="KW-1185">Reference proteome</keyword>
<feature type="compositionally biased region" description="Polar residues" evidence="1">
    <location>
        <begin position="282"/>
        <end position="296"/>
    </location>
</feature>
<comment type="caution">
    <text evidence="3">The sequence shown here is derived from an EMBL/GenBank/DDBJ whole genome shotgun (WGS) entry which is preliminary data.</text>
</comment>
<dbReference type="PANTHER" id="PTHR33318">
    <property type="entry name" value="ASPARTYL/GLUTAMYL-TRNA(ASN/GLN) AMIDOTRANSFERASE SUBUNIT"/>
    <property type="match status" value="1"/>
</dbReference>
<evidence type="ECO:0000256" key="2">
    <source>
        <dbReference type="SAM" id="SignalP"/>
    </source>
</evidence>
<keyword evidence="2" id="KW-0732">Signal</keyword>
<dbReference type="PANTHER" id="PTHR33318:SF7">
    <property type="entry name" value="PROTEIN JASON"/>
    <property type="match status" value="1"/>
</dbReference>
<accession>A0A834T3L4</accession>
<reference evidence="3" key="1">
    <citation type="submission" date="2020-09" db="EMBL/GenBank/DDBJ databases">
        <title>Genome-Enabled Discovery of Anthraquinone Biosynthesis in Senna tora.</title>
        <authorList>
            <person name="Kang S.-H."/>
            <person name="Pandey R.P."/>
            <person name="Lee C.-M."/>
            <person name="Sim J.-S."/>
            <person name="Jeong J.-T."/>
            <person name="Choi B.-S."/>
            <person name="Jung M."/>
            <person name="Ginzburg D."/>
            <person name="Zhao K."/>
            <person name="Won S.Y."/>
            <person name="Oh T.-J."/>
            <person name="Yu Y."/>
            <person name="Kim N.-H."/>
            <person name="Lee O.R."/>
            <person name="Lee T.-H."/>
            <person name="Bashyal P."/>
            <person name="Kim T.-S."/>
            <person name="Lee W.-H."/>
            <person name="Kawkins C."/>
            <person name="Kim C.-K."/>
            <person name="Kim J.S."/>
            <person name="Ahn B.O."/>
            <person name="Rhee S.Y."/>
            <person name="Sohng J.K."/>
        </authorList>
    </citation>
    <scope>NUCLEOTIDE SEQUENCE</scope>
    <source>
        <tissue evidence="3">Leaf</tissue>
    </source>
</reference>
<dbReference type="Proteomes" id="UP000634136">
    <property type="component" value="Unassembled WGS sequence"/>
</dbReference>
<dbReference type="Gene3D" id="1.20.1050.10">
    <property type="match status" value="1"/>
</dbReference>
<protein>
    <submittedName>
        <fullName evidence="3">Protein JASON-like</fullName>
    </submittedName>
</protein>
<dbReference type="InterPro" id="IPR039300">
    <property type="entry name" value="JASON"/>
</dbReference>
<feature type="chain" id="PRO_5032335907" evidence="2">
    <location>
        <begin position="27"/>
        <end position="475"/>
    </location>
</feature>
<dbReference type="OrthoDB" id="1932581at2759"/>